<evidence type="ECO:0000313" key="1">
    <source>
        <dbReference type="EMBL" id="QDP45542.1"/>
    </source>
</evidence>
<dbReference type="Proteomes" id="UP000315280">
    <property type="component" value="Segment"/>
</dbReference>
<name>A0A516KV39_9CAUD</name>
<proteinExistence type="predicted"/>
<dbReference type="EMBL" id="MN062720">
    <property type="protein sequence ID" value="QDP45542.1"/>
    <property type="molecule type" value="Genomic_DNA"/>
</dbReference>
<protein>
    <submittedName>
        <fullName evidence="1">Uncharacterized protein</fullName>
    </submittedName>
</protein>
<gene>
    <name evidence="1" type="primary">58</name>
    <name evidence="1" type="ORF">SEA_FUZZBUSTER_58</name>
</gene>
<accession>A0A516KV39</accession>
<sequence>MADDATTEAKPITDEERVQAAADWEAYAAQFGARGAPAVLRAERRAFMGGWLARRHREEPTS</sequence>
<reference evidence="1 2" key="1">
    <citation type="submission" date="2019-06" db="EMBL/GenBank/DDBJ databases">
        <authorList>
            <person name="Austin C.R."/>
            <person name="Baumgardner C.A."/>
            <person name="Baysinger H.J."/>
            <person name="David A.M."/>
            <person name="Folse N.B."/>
            <person name="Gammon C.A."/>
            <person name="Garcia V.M."/>
            <person name="Gobble C.S."/>
            <person name="Herold B.N."/>
            <person name="Huamancondor M.S."/>
            <person name="Matheson G.R."/>
            <person name="Mondragon I."/>
            <person name="Nemes S.A."/>
            <person name="Neri L.M."/>
            <person name="Renaud V.D."/>
            <person name="Rigsbee E.A."/>
            <person name="Rockette B.M."/>
            <person name="Santiago M.R."/>
            <person name="Savage M.D."/>
            <person name="Simpson J.M."/>
            <person name="Slentz J.N."/>
            <person name="Spencer B.G."/>
            <person name="White D.J."/>
            <person name="Yarboro C.B."/>
            <person name="Anderson E.L."/>
            <person name="Wallen J.R."/>
            <person name="Gainey M.D."/>
            <person name="Garlena R.A."/>
            <person name="Russell D.A."/>
            <person name="Pope W.H."/>
            <person name="Jacobs-Sera D."/>
            <person name="Hatfull G.F."/>
        </authorList>
    </citation>
    <scope>NUCLEOTIDE SEQUENCE [LARGE SCALE GENOMIC DNA]</scope>
</reference>
<evidence type="ECO:0000313" key="2">
    <source>
        <dbReference type="Proteomes" id="UP000315280"/>
    </source>
</evidence>
<organism evidence="1 2">
    <name type="scientific">Microbacterium phage FuzzBuster</name>
    <dbReference type="NCBI Taxonomy" id="2590935"/>
    <lineage>
        <taxon>Viruses</taxon>
        <taxon>Duplodnaviria</taxon>
        <taxon>Heunggongvirae</taxon>
        <taxon>Uroviricota</taxon>
        <taxon>Caudoviricetes</taxon>
        <taxon>Hodgkinviridae</taxon>
        <taxon>Fuzzbustervirus</taxon>
        <taxon>Fuzzbustervirus fuzzbuster</taxon>
    </lineage>
</organism>
<keyword evidence="2" id="KW-1185">Reference proteome</keyword>